<feature type="region of interest" description="Disordered" evidence="1">
    <location>
        <begin position="1"/>
        <end position="78"/>
    </location>
</feature>
<dbReference type="Proteomes" id="UP000265520">
    <property type="component" value="Unassembled WGS sequence"/>
</dbReference>
<organism evidence="2 3">
    <name type="scientific">Trifolium medium</name>
    <dbReference type="NCBI Taxonomy" id="97028"/>
    <lineage>
        <taxon>Eukaryota</taxon>
        <taxon>Viridiplantae</taxon>
        <taxon>Streptophyta</taxon>
        <taxon>Embryophyta</taxon>
        <taxon>Tracheophyta</taxon>
        <taxon>Spermatophyta</taxon>
        <taxon>Magnoliopsida</taxon>
        <taxon>eudicotyledons</taxon>
        <taxon>Gunneridae</taxon>
        <taxon>Pentapetalae</taxon>
        <taxon>rosids</taxon>
        <taxon>fabids</taxon>
        <taxon>Fabales</taxon>
        <taxon>Fabaceae</taxon>
        <taxon>Papilionoideae</taxon>
        <taxon>50 kb inversion clade</taxon>
        <taxon>NPAAA clade</taxon>
        <taxon>Hologalegina</taxon>
        <taxon>IRL clade</taxon>
        <taxon>Trifolieae</taxon>
        <taxon>Trifolium</taxon>
    </lineage>
</organism>
<dbReference type="EMBL" id="LXQA010061216">
    <property type="protein sequence ID" value="MCI06238.1"/>
    <property type="molecule type" value="Genomic_DNA"/>
</dbReference>
<accession>A0A392P2L4</accession>
<feature type="compositionally biased region" description="Acidic residues" evidence="1">
    <location>
        <begin position="37"/>
        <end position="68"/>
    </location>
</feature>
<protein>
    <submittedName>
        <fullName evidence="2">Uncharacterized protein</fullName>
    </submittedName>
</protein>
<evidence type="ECO:0000313" key="2">
    <source>
        <dbReference type="EMBL" id="MCI06238.1"/>
    </source>
</evidence>
<dbReference type="AlphaFoldDB" id="A0A392P2L4"/>
<feature type="non-terminal residue" evidence="2">
    <location>
        <position position="1"/>
    </location>
</feature>
<evidence type="ECO:0000313" key="3">
    <source>
        <dbReference type="Proteomes" id="UP000265520"/>
    </source>
</evidence>
<evidence type="ECO:0000256" key="1">
    <source>
        <dbReference type="SAM" id="MobiDB-lite"/>
    </source>
</evidence>
<sequence length="112" mass="12046">DFEQFDDGLPVNGNPDDPPTDPDSEGSFNSDFRYESGSEDESPEDPIEVEVPDDFSEDSEEDDNDEGEPMAPVALGEPVAPVALVNDVPLFHDVEGDVAGNGSNFSQKCLLI</sequence>
<name>A0A392P2L4_9FABA</name>
<comment type="caution">
    <text evidence="2">The sequence shown here is derived from an EMBL/GenBank/DDBJ whole genome shotgun (WGS) entry which is preliminary data.</text>
</comment>
<proteinExistence type="predicted"/>
<keyword evidence="3" id="KW-1185">Reference proteome</keyword>
<reference evidence="2 3" key="1">
    <citation type="journal article" date="2018" name="Front. Plant Sci.">
        <title>Red Clover (Trifolium pratense) and Zigzag Clover (T. medium) - A Picture of Genomic Similarities and Differences.</title>
        <authorList>
            <person name="Dluhosova J."/>
            <person name="Istvanek J."/>
            <person name="Nedelnik J."/>
            <person name="Repkova J."/>
        </authorList>
    </citation>
    <scope>NUCLEOTIDE SEQUENCE [LARGE SCALE GENOMIC DNA]</scope>
    <source>
        <strain evidence="3">cv. 10/8</strain>
        <tissue evidence="2">Leaf</tissue>
    </source>
</reference>